<dbReference type="CDD" id="cd00761">
    <property type="entry name" value="Glyco_tranf_GTA_type"/>
    <property type="match status" value="1"/>
</dbReference>
<name>A0ABS6SKP9_9SPHN</name>
<accession>A0ABS6SKP9</accession>
<sequence length="654" mass="74137">MGREKNVGEVSAATIGDFDPEWYRSQYPDVDMLRMDPADHFERYGARLGRLGKPGGSHQKHAAAAKPWNKLPVGGEGGDPIDIRDFCKKEWARYRRRKEVLNLLTRPDLPKVTVVMTSHNAEDTVEAAVQSMLMQSYPNLEVVICDDASTDRTWSVLQALEVQTGSAVRAIRLARNSGTYLAKNIAIKEAKGDFILFQDSDDYSHAHRVACQIEPLIDDETLIATRTKYARFNPDNFSVIAREGDFAKLGLITLCVRRRVFDEIGFFDAVRKAGDDEWFRRLRHLCGSHSVQDLPVSLYNAELRPNSLIADMVTVRADGSIGQSSSKSRRAYVSIFSKRLEENGSKPDWYRSNFPPVPNKAQQAYPPEIAAITPSRAPVIGAVCSIPSRIGAFEKVIERLLPQVDELHVYLDKYARIPDFLSSKKVEIYRSENYDIDFRDNAKFLMFDQCKKRFPEGFYYFTFDDDIVYPHDYVRHLIAGIDEFDRSAVVGVHGVLLVENPQKYSRQRVVFHFSADDLANPVLVNNLGTGTVGFWSGAFDKIAPEAWGAGGMVDIEFSVLARQMGVPMVCIQRHAGWLASGELAEDDVPLFRENKKKEGVIRDKLAAAKPWGYEGIEKSLQKLNNSTAEKLEKLLPRFRDELYVSRFFQRMRRK</sequence>
<comment type="caution">
    <text evidence="2">The sequence shown here is derived from an EMBL/GenBank/DDBJ whole genome shotgun (WGS) entry which is preliminary data.</text>
</comment>
<keyword evidence="3" id="KW-1185">Reference proteome</keyword>
<gene>
    <name evidence="2" type="ORF">KCG45_05170</name>
</gene>
<organism evidence="2 3">
    <name type="scientific">Erythrobacter ani</name>
    <dbReference type="NCBI Taxonomy" id="2827235"/>
    <lineage>
        <taxon>Bacteria</taxon>
        <taxon>Pseudomonadati</taxon>
        <taxon>Pseudomonadota</taxon>
        <taxon>Alphaproteobacteria</taxon>
        <taxon>Sphingomonadales</taxon>
        <taxon>Erythrobacteraceae</taxon>
        <taxon>Erythrobacter/Porphyrobacter group</taxon>
        <taxon>Erythrobacter</taxon>
    </lineage>
</organism>
<dbReference type="InterPro" id="IPR001173">
    <property type="entry name" value="Glyco_trans_2-like"/>
</dbReference>
<dbReference type="Proteomes" id="UP000699975">
    <property type="component" value="Unassembled WGS sequence"/>
</dbReference>
<evidence type="ECO:0000259" key="1">
    <source>
        <dbReference type="Pfam" id="PF00535"/>
    </source>
</evidence>
<dbReference type="PANTHER" id="PTHR22916:SF3">
    <property type="entry name" value="UDP-GLCNAC:BETAGAL BETA-1,3-N-ACETYLGLUCOSAMINYLTRANSFERASE-LIKE PROTEIN 1"/>
    <property type="match status" value="1"/>
</dbReference>
<dbReference type="Pfam" id="PF00535">
    <property type="entry name" value="Glycos_transf_2"/>
    <property type="match status" value="1"/>
</dbReference>
<protein>
    <submittedName>
        <fullName evidence="2">Glycosyltransferase family 2 protein</fullName>
    </submittedName>
</protein>
<dbReference type="RefSeq" id="WP_218316003.1">
    <property type="nucleotide sequence ID" value="NZ_JAGSPB010000001.1"/>
</dbReference>
<dbReference type="PANTHER" id="PTHR22916">
    <property type="entry name" value="GLYCOSYLTRANSFERASE"/>
    <property type="match status" value="1"/>
</dbReference>
<evidence type="ECO:0000313" key="2">
    <source>
        <dbReference type="EMBL" id="MBV7265561.1"/>
    </source>
</evidence>
<reference evidence="2 3" key="1">
    <citation type="submission" date="2021-04" db="EMBL/GenBank/DDBJ databases">
        <authorList>
            <person name="Pira H."/>
            <person name="Risdian C."/>
            <person name="Wink J."/>
        </authorList>
    </citation>
    <scope>NUCLEOTIDE SEQUENCE [LARGE SCALE GENOMIC DNA]</scope>
    <source>
        <strain evidence="2 3">WH131</strain>
    </source>
</reference>
<evidence type="ECO:0000313" key="3">
    <source>
        <dbReference type="Proteomes" id="UP000699975"/>
    </source>
</evidence>
<dbReference type="EMBL" id="JAGSPB010000001">
    <property type="protein sequence ID" value="MBV7265561.1"/>
    <property type="molecule type" value="Genomic_DNA"/>
</dbReference>
<feature type="domain" description="Glycosyltransferase 2-like" evidence="1">
    <location>
        <begin position="113"/>
        <end position="241"/>
    </location>
</feature>
<proteinExistence type="predicted"/>